<feature type="chain" id="PRO_5031289013" evidence="1">
    <location>
        <begin position="24"/>
        <end position="76"/>
    </location>
</feature>
<sequence length="76" mass="8117">MIRKLIISAAVLTALIYGKEASAAGPGGFARELASVVVKQAEVDHAITDVDVYFDMFGADEARPIAVQDCFECIDI</sequence>
<keyword evidence="1" id="KW-0732">Signal</keyword>
<organism evidence="2 3">
    <name type="scientific">Rhizobium wenxiniae</name>
    <dbReference type="NCBI Taxonomy" id="1737357"/>
    <lineage>
        <taxon>Bacteria</taxon>
        <taxon>Pseudomonadati</taxon>
        <taxon>Pseudomonadota</taxon>
        <taxon>Alphaproteobacteria</taxon>
        <taxon>Hyphomicrobiales</taxon>
        <taxon>Rhizobiaceae</taxon>
        <taxon>Rhizobium/Agrobacterium group</taxon>
        <taxon>Rhizobium</taxon>
    </lineage>
</organism>
<evidence type="ECO:0000313" key="2">
    <source>
        <dbReference type="EMBL" id="MBB6161309.1"/>
    </source>
</evidence>
<accession>A0A7W9Y3F7</accession>
<name>A0A7W9Y3F7_9HYPH</name>
<dbReference type="RefSeq" id="WP_183990264.1">
    <property type="nucleotide sequence ID" value="NZ_BMHW01000001.1"/>
</dbReference>
<dbReference type="Proteomes" id="UP000547879">
    <property type="component" value="Unassembled WGS sequence"/>
</dbReference>
<evidence type="ECO:0000313" key="3">
    <source>
        <dbReference type="Proteomes" id="UP000547879"/>
    </source>
</evidence>
<evidence type="ECO:0000256" key="1">
    <source>
        <dbReference type="SAM" id="SignalP"/>
    </source>
</evidence>
<dbReference type="AlphaFoldDB" id="A0A7W9Y3F7"/>
<protein>
    <submittedName>
        <fullName evidence="2">Uncharacterized protein</fullName>
    </submittedName>
</protein>
<reference evidence="2 3" key="1">
    <citation type="submission" date="2020-08" db="EMBL/GenBank/DDBJ databases">
        <title>Genomic Encyclopedia of Type Strains, Phase IV (KMG-IV): sequencing the most valuable type-strain genomes for metagenomic binning, comparative biology and taxonomic classification.</title>
        <authorList>
            <person name="Goeker M."/>
        </authorList>
    </citation>
    <scope>NUCLEOTIDE SEQUENCE [LARGE SCALE GENOMIC DNA]</scope>
    <source>
        <strain evidence="2 3">DSM 100734</strain>
    </source>
</reference>
<dbReference type="EMBL" id="JACHEG010000001">
    <property type="protein sequence ID" value="MBB6161309.1"/>
    <property type="molecule type" value="Genomic_DNA"/>
</dbReference>
<feature type="signal peptide" evidence="1">
    <location>
        <begin position="1"/>
        <end position="23"/>
    </location>
</feature>
<gene>
    <name evidence="2" type="ORF">HNQ72_001106</name>
</gene>
<proteinExistence type="predicted"/>
<comment type="caution">
    <text evidence="2">The sequence shown here is derived from an EMBL/GenBank/DDBJ whole genome shotgun (WGS) entry which is preliminary data.</text>
</comment>
<keyword evidence="3" id="KW-1185">Reference proteome</keyword>